<dbReference type="Pfam" id="PF02475">
    <property type="entry name" value="TRM5-TYW2_MTfase"/>
    <property type="match status" value="1"/>
</dbReference>
<proteinExistence type="inferred from homology"/>
<keyword evidence="7 17" id="KW-0819">tRNA processing</keyword>
<keyword evidence="8" id="KW-0547">Nucleotide-binding</keyword>
<evidence type="ECO:0000313" key="20">
    <source>
        <dbReference type="Proteomes" id="UP000050640"/>
    </source>
</evidence>
<evidence type="ECO:0000256" key="12">
    <source>
        <dbReference type="ARBA" id="ARBA00023146"/>
    </source>
</evidence>
<evidence type="ECO:0000256" key="10">
    <source>
        <dbReference type="ARBA" id="ARBA00022917"/>
    </source>
</evidence>
<dbReference type="Gene3D" id="3.40.50.150">
    <property type="entry name" value="Vaccinia Virus protein VP39"/>
    <property type="match status" value="1"/>
</dbReference>
<dbReference type="InterPro" id="IPR050062">
    <property type="entry name" value="Pro-tRNA_synthetase"/>
</dbReference>
<dbReference type="GO" id="GO:0005759">
    <property type="term" value="C:mitochondrial matrix"/>
    <property type="evidence" value="ECO:0007669"/>
    <property type="project" value="UniProtKB-SubCell"/>
</dbReference>
<comment type="subunit">
    <text evidence="17">Monomer.</text>
</comment>
<evidence type="ECO:0000256" key="15">
    <source>
        <dbReference type="ARBA" id="ARBA00047671"/>
    </source>
</evidence>
<evidence type="ECO:0000256" key="8">
    <source>
        <dbReference type="ARBA" id="ARBA00022741"/>
    </source>
</evidence>
<feature type="binding site" evidence="17">
    <location>
        <position position="734"/>
    </location>
    <ligand>
        <name>S-adenosyl-L-methionine</name>
        <dbReference type="ChEBI" id="CHEBI:59789"/>
    </ligand>
</feature>
<dbReference type="PANTHER" id="PTHR42753">
    <property type="entry name" value="MITOCHONDRIAL RIBOSOME PROTEIN L39/PROLYL-TRNA LIGASE FAMILY MEMBER"/>
    <property type="match status" value="1"/>
</dbReference>
<dbReference type="PROSITE" id="PS50862">
    <property type="entry name" value="AA_TRNA_LIGASE_II"/>
    <property type="match status" value="1"/>
</dbReference>
<sequence length="888" mass="101079">MRELKIFCPSQTRNKSYEDLEEQDEGTSSIYDAAGLRIIDKLIKVIETELNAIGANKISMPILGAKEMWQKTGRWSAFESEMFHLNDKTKQAFCLQPTHEEMVTKLVAEQVHISYEMRQSVYPLMLYQTGPKFRDEVVVGHGLLRSREFLMNDLYSFDTTAENAADTYNLVSETYQRIFRDRLGINFYTVRADAGNIGGDMSHEYHLPCRTGRDSIAYCTKCSLGVNHDLLKRGEKPCCCNEECTSIIDTIEIAHTFQLGDLFTKKFGAKHRGQLLIMNCFGIGIGRLIAALINSMSPSTKALRLPYALTPFKVAVILPNKTQPKTMAFAQDVVDRLSQISSLRDDIFVDDRLDNSIGRRLLAAANLGIPHILVIGNRTARTLTSNPTVEYYKTEAYSDEPISVGDLEYVEVSRLITKTLLVTSFFCFSKEITLSIIIVPPKIIGRLIGCKEITSRTVERFCNKIKPVIDLPEKNEKAIVFNPEKIDINTRNVVLKTIEDLTGLTARFDSYNVALNYDDWPVKSCITAILPKGLEFGGFSQIGHIVHVNLREELLLYKKVIGRILLDKVSNCKTVVNKLDAIGHKYRTFELDLLAGEENYKTEVHEDKLRYQLDFSQVFYNPRLNTEHKRIVRKIGKQSIFYDCCAGIGPFVLPVVRNGSHHVLANDLNPNCIDYLKRNVELNHLSFDRLKLYNMDAAVFIKTVLADDLSYEAENYSISDSKSKAPTDAHVVMNLPGMSLQFLPYFRGCLHDKSNLPGSTLPFPFYVHCHFFVKAPDDLEDNWYFEEAQNLIRKSLSISKLNFTEVRFVRTVAGRKKMFCATFQFPDEFLFSSDIQELEVRKANNKESTEIKECSDGSNSNERAYAERTVCEMQVEELEPQLKKSKFG</sequence>
<feature type="domain" description="SAM-dependent methyltransferase TRM5/TYW2-type" evidence="19">
    <location>
        <begin position="539"/>
        <end position="827"/>
    </location>
</feature>
<evidence type="ECO:0000259" key="18">
    <source>
        <dbReference type="PROSITE" id="PS50862"/>
    </source>
</evidence>
<evidence type="ECO:0000256" key="3">
    <source>
        <dbReference type="ARBA" id="ARBA00022598"/>
    </source>
</evidence>
<dbReference type="Pfam" id="PF00587">
    <property type="entry name" value="tRNA-synt_2b"/>
    <property type="match status" value="1"/>
</dbReference>
<dbReference type="InterPro" id="IPR056744">
    <property type="entry name" value="TRM5/TYW2-like_N"/>
</dbReference>
<evidence type="ECO:0000256" key="5">
    <source>
        <dbReference type="ARBA" id="ARBA00022679"/>
    </source>
</evidence>
<dbReference type="PROSITE" id="PS51684">
    <property type="entry name" value="SAM_MT_TRM5_TYW2"/>
    <property type="match status" value="1"/>
</dbReference>
<name>A0A158Q8P4_9BILA</name>
<comment type="similarity">
    <text evidence="1">Belongs to the class I-like SAM-binding methyltransferase superfamily. TRM5/TYW2 family.</text>
</comment>
<dbReference type="STRING" id="1147741.A0A158Q8P4"/>
<feature type="binding site" evidence="17">
    <location>
        <begin position="667"/>
        <end position="668"/>
    </location>
    <ligand>
        <name>S-adenosyl-L-methionine</name>
        <dbReference type="ChEBI" id="CHEBI:59789"/>
    </ligand>
</feature>
<dbReference type="HAMAP" id="MF_03152">
    <property type="entry name" value="TRM5"/>
    <property type="match status" value="1"/>
</dbReference>
<evidence type="ECO:0000256" key="4">
    <source>
        <dbReference type="ARBA" id="ARBA00022603"/>
    </source>
</evidence>
<dbReference type="InterPro" id="IPR036621">
    <property type="entry name" value="Anticodon-bd_dom_sf"/>
</dbReference>
<dbReference type="CDD" id="cd02440">
    <property type="entry name" value="AdoMet_MTases"/>
    <property type="match status" value="1"/>
</dbReference>
<dbReference type="GO" id="GO:0005634">
    <property type="term" value="C:nucleus"/>
    <property type="evidence" value="ECO:0007669"/>
    <property type="project" value="UniProtKB-SubCell"/>
</dbReference>
<keyword evidence="6 17" id="KW-0949">S-adenosyl-L-methionine</keyword>
<dbReference type="InterPro" id="IPR002316">
    <property type="entry name" value="Pro-tRNA-ligase_IIa"/>
</dbReference>
<dbReference type="InterPro" id="IPR030382">
    <property type="entry name" value="MeTrfase_TRM5/TYW2"/>
</dbReference>
<evidence type="ECO:0000256" key="11">
    <source>
        <dbReference type="ARBA" id="ARBA00023128"/>
    </source>
</evidence>
<dbReference type="PRINTS" id="PR01046">
    <property type="entry name" value="TRNASYNTHPRO"/>
</dbReference>
<dbReference type="SUPFAM" id="SSF53335">
    <property type="entry name" value="S-adenosyl-L-methionine-dependent methyltransferases"/>
    <property type="match status" value="1"/>
</dbReference>
<evidence type="ECO:0000256" key="9">
    <source>
        <dbReference type="ARBA" id="ARBA00022840"/>
    </source>
</evidence>
<feature type="binding site" evidence="17">
    <location>
        <position position="628"/>
    </location>
    <ligand>
        <name>S-adenosyl-L-methionine</name>
        <dbReference type="ChEBI" id="CHEBI:59789"/>
    </ligand>
</feature>
<comment type="function">
    <text evidence="14">Involved in mitochondrial tRNA methylation. Specifically methylates the N1 position of guanosine-37 in various tRNAs. Methylation is not dependent on the nature of the nucleoside 5' of the target nucleoside. This is the first step in the biosynthesis of wybutosine (yW), a modified base adjacent to the anticodon of tRNAs and required for accurate decoding.</text>
</comment>
<evidence type="ECO:0000259" key="19">
    <source>
        <dbReference type="PROSITE" id="PS51684"/>
    </source>
</evidence>
<dbReference type="Pfam" id="PF03129">
    <property type="entry name" value="HGTP_anticodon"/>
    <property type="match status" value="1"/>
</dbReference>
<comment type="similarity">
    <text evidence="17">Belongs to the TRM5 / TYW2 family.</text>
</comment>
<dbReference type="InterPro" id="IPR056743">
    <property type="entry name" value="TRM5-TYW2-like_MTfase"/>
</dbReference>
<protein>
    <recommendedName>
        <fullName evidence="17">tRNA (guanine(37)-N1)-methyltransferase</fullName>
        <ecNumber evidence="17">2.1.1.228</ecNumber>
    </recommendedName>
    <alternativeName>
        <fullName evidence="17">M1G-methyltransferase</fullName>
    </alternativeName>
    <alternativeName>
        <fullName evidence="17">tRNA [GM37] methyltransferase</fullName>
    </alternativeName>
    <alternativeName>
        <fullName evidence="17">tRNA methyltransferase 5 homolog</fullName>
    </alternativeName>
</protein>
<comment type="subcellular location">
    <subcellularLocation>
        <location evidence="17">Mitochondrion matrix</location>
    </subcellularLocation>
    <subcellularLocation>
        <location evidence="17">Nucleus</location>
    </subcellularLocation>
    <subcellularLocation>
        <location evidence="17">Cytoplasm</location>
    </subcellularLocation>
    <text evidence="17">Predominantly in the mitochondria and in the nucleus.</text>
</comment>
<dbReference type="InterPro" id="IPR045864">
    <property type="entry name" value="aa-tRNA-synth_II/BPL/LPL"/>
</dbReference>
<accession>A0A158Q8P4</accession>
<evidence type="ECO:0000256" key="16">
    <source>
        <dbReference type="ARBA" id="ARBA00047783"/>
    </source>
</evidence>
<keyword evidence="13 17" id="KW-0539">Nucleus</keyword>
<keyword evidence="10" id="KW-0648">Protein biosynthesis</keyword>
<keyword evidence="12" id="KW-0030">Aminoacyl-tRNA synthetase</keyword>
<dbReference type="GO" id="GO:0006433">
    <property type="term" value="P:prolyl-tRNA aminoacylation"/>
    <property type="evidence" value="ECO:0007669"/>
    <property type="project" value="InterPro"/>
</dbReference>
<evidence type="ECO:0000256" key="7">
    <source>
        <dbReference type="ARBA" id="ARBA00022694"/>
    </source>
</evidence>
<dbReference type="GO" id="GO:0052906">
    <property type="term" value="F:tRNA (guanine(37)-N1)-methyltransferase activity"/>
    <property type="evidence" value="ECO:0007669"/>
    <property type="project" value="UniProtKB-UniRule"/>
</dbReference>
<evidence type="ECO:0000256" key="2">
    <source>
        <dbReference type="ARBA" id="ARBA00022490"/>
    </source>
</evidence>
<comment type="function">
    <text evidence="17">Specifically methylates the N1 position of guanosine-37 in various cytoplasmic and mitochondrial tRNAs. Methylation is not dependent on the nature of the nucleoside 5' of the target nucleoside. This is the first step in the biosynthesis of wybutosine (yW), a modified base adjacent to the anticodon of tRNAs and required for accurate decoding.</text>
</comment>
<dbReference type="Proteomes" id="UP000050640">
    <property type="component" value="Unplaced"/>
</dbReference>
<feature type="domain" description="Aminoacyl-transfer RNA synthetases class-II family profile" evidence="18">
    <location>
        <begin position="34"/>
        <end position="306"/>
    </location>
</feature>
<keyword evidence="5 17" id="KW-0808">Transferase</keyword>
<evidence type="ECO:0000256" key="17">
    <source>
        <dbReference type="HAMAP-Rule" id="MF_03152"/>
    </source>
</evidence>
<dbReference type="Gene3D" id="3.30.930.10">
    <property type="entry name" value="Bira Bifunctional Protein, Domain 2"/>
    <property type="match status" value="1"/>
</dbReference>
<keyword evidence="11 17" id="KW-0496">Mitochondrion</keyword>
<dbReference type="GO" id="GO:0070901">
    <property type="term" value="P:mitochondrial tRNA methylation"/>
    <property type="evidence" value="ECO:0007669"/>
    <property type="project" value="UniProtKB-ARBA"/>
</dbReference>
<dbReference type="PANTHER" id="PTHR42753:SF2">
    <property type="entry name" value="PROLINE--TRNA LIGASE"/>
    <property type="match status" value="1"/>
</dbReference>
<dbReference type="InterPro" id="IPR004154">
    <property type="entry name" value="Anticodon-bd"/>
</dbReference>
<dbReference type="InterPro" id="IPR025792">
    <property type="entry name" value="tRNA_Gua_MeTrfase_euk"/>
</dbReference>
<evidence type="ECO:0000256" key="13">
    <source>
        <dbReference type="ARBA" id="ARBA00023242"/>
    </source>
</evidence>
<dbReference type="InterPro" id="IPR002314">
    <property type="entry name" value="aa-tRNA-synt_IIb"/>
</dbReference>
<evidence type="ECO:0000313" key="21">
    <source>
        <dbReference type="WBParaSite" id="EEL_0000830801-mRNA-1"/>
    </source>
</evidence>
<dbReference type="SUPFAM" id="SSF55681">
    <property type="entry name" value="Class II aaRS and biotin synthetases"/>
    <property type="match status" value="1"/>
</dbReference>
<feature type="binding site" evidence="17">
    <location>
        <begin position="696"/>
        <end position="697"/>
    </location>
    <ligand>
        <name>S-adenosyl-L-methionine</name>
        <dbReference type="ChEBI" id="CHEBI:59789"/>
    </ligand>
</feature>
<dbReference type="SUPFAM" id="SSF52954">
    <property type="entry name" value="Class II aaRS ABD-related"/>
    <property type="match status" value="1"/>
</dbReference>
<dbReference type="WBParaSite" id="EEL_0000830801-mRNA-1">
    <property type="protein sequence ID" value="EEL_0000830801-mRNA-1"/>
    <property type="gene ID" value="EEL_0000830801"/>
</dbReference>
<dbReference type="FunFam" id="3.30.300.110:FF:000001">
    <property type="entry name" value="tRNA (guanine(37)-N1)-methyltransferase"/>
    <property type="match status" value="1"/>
</dbReference>
<keyword evidence="3" id="KW-0436">Ligase</keyword>
<dbReference type="AlphaFoldDB" id="A0A158Q8P4"/>
<dbReference type="Gene3D" id="3.30.300.110">
    <property type="entry name" value="Met-10+ protein-like domains"/>
    <property type="match status" value="1"/>
</dbReference>
<comment type="catalytic activity">
    <reaction evidence="15">
        <text>tRNA(Pro) + L-proline + ATP = L-prolyl-tRNA(Pro) + AMP + diphosphate</text>
        <dbReference type="Rhea" id="RHEA:14305"/>
        <dbReference type="Rhea" id="RHEA-COMP:9700"/>
        <dbReference type="Rhea" id="RHEA-COMP:9702"/>
        <dbReference type="ChEBI" id="CHEBI:30616"/>
        <dbReference type="ChEBI" id="CHEBI:33019"/>
        <dbReference type="ChEBI" id="CHEBI:60039"/>
        <dbReference type="ChEBI" id="CHEBI:78442"/>
        <dbReference type="ChEBI" id="CHEBI:78532"/>
        <dbReference type="ChEBI" id="CHEBI:456215"/>
        <dbReference type="EC" id="6.1.1.15"/>
    </reaction>
</comment>
<keyword evidence="2 17" id="KW-0963">Cytoplasm</keyword>
<dbReference type="InterPro" id="IPR006195">
    <property type="entry name" value="aa-tRNA-synth_II"/>
</dbReference>
<keyword evidence="4 17" id="KW-0489">Methyltransferase</keyword>
<keyword evidence="9" id="KW-0067">ATP-binding</keyword>
<evidence type="ECO:0000256" key="6">
    <source>
        <dbReference type="ARBA" id="ARBA00022691"/>
    </source>
</evidence>
<dbReference type="GO" id="GO:0004827">
    <property type="term" value="F:proline-tRNA ligase activity"/>
    <property type="evidence" value="ECO:0007669"/>
    <property type="project" value="UniProtKB-EC"/>
</dbReference>
<keyword evidence="20" id="KW-1185">Reference proteome</keyword>
<dbReference type="InterPro" id="IPR029063">
    <property type="entry name" value="SAM-dependent_MTases_sf"/>
</dbReference>
<dbReference type="Gene3D" id="3.40.50.800">
    <property type="entry name" value="Anticodon-binding domain"/>
    <property type="match status" value="1"/>
</dbReference>
<comment type="catalytic activity">
    <reaction evidence="16 17">
        <text>guanosine(37) in tRNA + S-adenosyl-L-methionine = N(1)-methylguanosine(37) in tRNA + S-adenosyl-L-homocysteine + H(+)</text>
        <dbReference type="Rhea" id="RHEA:36899"/>
        <dbReference type="Rhea" id="RHEA-COMP:10145"/>
        <dbReference type="Rhea" id="RHEA-COMP:10147"/>
        <dbReference type="ChEBI" id="CHEBI:15378"/>
        <dbReference type="ChEBI" id="CHEBI:57856"/>
        <dbReference type="ChEBI" id="CHEBI:59789"/>
        <dbReference type="ChEBI" id="CHEBI:73542"/>
        <dbReference type="ChEBI" id="CHEBI:74269"/>
        <dbReference type="EC" id="2.1.1.228"/>
    </reaction>
</comment>
<organism evidence="20 21">
    <name type="scientific">Elaeophora elaphi</name>
    <dbReference type="NCBI Taxonomy" id="1147741"/>
    <lineage>
        <taxon>Eukaryota</taxon>
        <taxon>Metazoa</taxon>
        <taxon>Ecdysozoa</taxon>
        <taxon>Nematoda</taxon>
        <taxon>Chromadorea</taxon>
        <taxon>Rhabditida</taxon>
        <taxon>Spirurina</taxon>
        <taxon>Spiruromorpha</taxon>
        <taxon>Filarioidea</taxon>
        <taxon>Onchocercidae</taxon>
        <taxon>Elaeophora</taxon>
    </lineage>
</organism>
<dbReference type="Pfam" id="PF25133">
    <property type="entry name" value="TYW2_N_2"/>
    <property type="match status" value="1"/>
</dbReference>
<dbReference type="GO" id="GO:0005524">
    <property type="term" value="F:ATP binding"/>
    <property type="evidence" value="ECO:0007669"/>
    <property type="project" value="UniProtKB-KW"/>
</dbReference>
<dbReference type="EC" id="2.1.1.228" evidence="17"/>
<reference evidence="21" key="1">
    <citation type="submission" date="2016-04" db="UniProtKB">
        <authorList>
            <consortium name="WormBaseParasite"/>
        </authorList>
    </citation>
    <scope>IDENTIFICATION</scope>
</reference>
<evidence type="ECO:0000256" key="14">
    <source>
        <dbReference type="ARBA" id="ARBA00045951"/>
    </source>
</evidence>
<evidence type="ECO:0000256" key="1">
    <source>
        <dbReference type="ARBA" id="ARBA00009775"/>
    </source>
</evidence>